<name>A0A6J7SM46_9ZZZZ</name>
<organism evidence="10">
    <name type="scientific">freshwater metagenome</name>
    <dbReference type="NCBI Taxonomy" id="449393"/>
    <lineage>
        <taxon>unclassified sequences</taxon>
        <taxon>metagenomes</taxon>
        <taxon>ecological metagenomes</taxon>
    </lineage>
</organism>
<dbReference type="InterPro" id="IPR036640">
    <property type="entry name" value="ABC1_TM_sf"/>
</dbReference>
<protein>
    <submittedName>
        <fullName evidence="10">Unannotated protein</fullName>
    </submittedName>
</protein>
<dbReference type="PROSITE" id="PS00211">
    <property type="entry name" value="ABC_TRANSPORTER_1"/>
    <property type="match status" value="1"/>
</dbReference>
<evidence type="ECO:0000256" key="1">
    <source>
        <dbReference type="ARBA" id="ARBA00004141"/>
    </source>
</evidence>
<dbReference type="PROSITE" id="PS50893">
    <property type="entry name" value="ABC_TRANSPORTER_2"/>
    <property type="match status" value="1"/>
</dbReference>
<keyword evidence="6 7" id="KW-0472">Membrane</keyword>
<dbReference type="GO" id="GO:0016887">
    <property type="term" value="F:ATP hydrolysis activity"/>
    <property type="evidence" value="ECO:0007669"/>
    <property type="project" value="InterPro"/>
</dbReference>
<dbReference type="EMBL" id="CAFBPZ010000126">
    <property type="protein sequence ID" value="CAB5042111.1"/>
    <property type="molecule type" value="Genomic_DNA"/>
</dbReference>
<keyword evidence="3" id="KW-0547">Nucleotide-binding</keyword>
<keyword evidence="5 7" id="KW-1133">Transmembrane helix</keyword>
<dbReference type="GO" id="GO:0140359">
    <property type="term" value="F:ABC-type transporter activity"/>
    <property type="evidence" value="ECO:0007669"/>
    <property type="project" value="InterPro"/>
</dbReference>
<dbReference type="InterPro" id="IPR017871">
    <property type="entry name" value="ABC_transporter-like_CS"/>
</dbReference>
<keyword evidence="4" id="KW-0067">ATP-binding</keyword>
<dbReference type="AlphaFoldDB" id="A0A6J7SM46"/>
<dbReference type="GO" id="GO:0016020">
    <property type="term" value="C:membrane"/>
    <property type="evidence" value="ECO:0007669"/>
    <property type="project" value="UniProtKB-SubCell"/>
</dbReference>
<dbReference type="Gene3D" id="1.20.1560.10">
    <property type="entry name" value="ABC transporter type 1, transmembrane domain"/>
    <property type="match status" value="1"/>
</dbReference>
<evidence type="ECO:0000256" key="6">
    <source>
        <dbReference type="ARBA" id="ARBA00023136"/>
    </source>
</evidence>
<dbReference type="SUPFAM" id="SSF90123">
    <property type="entry name" value="ABC transporter transmembrane region"/>
    <property type="match status" value="1"/>
</dbReference>
<evidence type="ECO:0000256" key="3">
    <source>
        <dbReference type="ARBA" id="ARBA00022741"/>
    </source>
</evidence>
<dbReference type="PANTHER" id="PTHR24221:SF654">
    <property type="entry name" value="ATP-BINDING CASSETTE SUB-FAMILY B MEMBER 6"/>
    <property type="match status" value="1"/>
</dbReference>
<feature type="transmembrane region" description="Helical" evidence="7">
    <location>
        <begin position="93"/>
        <end position="113"/>
    </location>
</feature>
<proteinExistence type="predicted"/>
<evidence type="ECO:0000256" key="7">
    <source>
        <dbReference type="SAM" id="Phobius"/>
    </source>
</evidence>
<evidence type="ECO:0000256" key="4">
    <source>
        <dbReference type="ARBA" id="ARBA00022840"/>
    </source>
</evidence>
<gene>
    <name evidence="10" type="ORF">UFOPK4237_01462</name>
</gene>
<dbReference type="InterPro" id="IPR003593">
    <property type="entry name" value="AAA+_ATPase"/>
</dbReference>
<feature type="domain" description="ABC transporter" evidence="8">
    <location>
        <begin position="195"/>
        <end position="431"/>
    </location>
</feature>
<evidence type="ECO:0000256" key="2">
    <source>
        <dbReference type="ARBA" id="ARBA00022692"/>
    </source>
</evidence>
<dbReference type="InterPro" id="IPR011527">
    <property type="entry name" value="ABC1_TM_dom"/>
</dbReference>
<dbReference type="InterPro" id="IPR003439">
    <property type="entry name" value="ABC_transporter-like_ATP-bd"/>
</dbReference>
<dbReference type="Pfam" id="PF00005">
    <property type="entry name" value="ABC_tran"/>
    <property type="match status" value="1"/>
</dbReference>
<dbReference type="Gene3D" id="3.40.50.300">
    <property type="entry name" value="P-loop containing nucleotide triphosphate hydrolases"/>
    <property type="match status" value="1"/>
</dbReference>
<dbReference type="InterPro" id="IPR039421">
    <property type="entry name" value="Type_1_exporter"/>
</dbReference>
<keyword evidence="2 7" id="KW-0812">Transmembrane</keyword>
<dbReference type="SMART" id="SM00382">
    <property type="entry name" value="AAA"/>
    <property type="match status" value="1"/>
</dbReference>
<evidence type="ECO:0000259" key="9">
    <source>
        <dbReference type="PROSITE" id="PS50929"/>
    </source>
</evidence>
<dbReference type="SUPFAM" id="SSF52540">
    <property type="entry name" value="P-loop containing nucleoside triphosphate hydrolases"/>
    <property type="match status" value="1"/>
</dbReference>
<feature type="domain" description="ABC transmembrane type-1" evidence="9">
    <location>
        <begin position="1"/>
        <end position="149"/>
    </location>
</feature>
<dbReference type="PROSITE" id="PS50929">
    <property type="entry name" value="ABC_TM1F"/>
    <property type="match status" value="1"/>
</dbReference>
<dbReference type="InterPro" id="IPR027417">
    <property type="entry name" value="P-loop_NTPase"/>
</dbReference>
<dbReference type="PANTHER" id="PTHR24221">
    <property type="entry name" value="ATP-BINDING CASSETTE SUB-FAMILY B"/>
    <property type="match status" value="1"/>
</dbReference>
<sequence>MIDPWITVGAALFLIGIGLVLYKFLGNWSEQVGVISAKTTVIGNTYVQNTISTFRELRVLDRTGLYVRDIHSLLSSGARAQADTAFIGQIPKFVFESALIVGAVALAGVLFLTSDATKAVSTLVLFLAAGGRVLPSIMRLQGSIVAIRASAGSSVATYAMAKLLRDAMPQQDDLRTNDQLRSELYSRNRDFIPNVQFAGLDFSYAESGQPALRDISFSIESGTSLALVGATGAGKSTLADALLGVIDTEVGTVLIGGLPPREAVIRWPGGIAYVPQHVALIEGTVRDNVALALPRETVDDDSVWNALEKAHIAEFLRGQREGLDTFVGERGIRLSGGQRQRLGLARALFTQPQLLVLDEATSSLDAQTEVLISDVIHELHGETTLVVIAHRLATIRDFDKVAYLADGKLLCLGTFNEVRSQVPEFDNQATLLGL</sequence>
<comment type="subcellular location">
    <subcellularLocation>
        <location evidence="1">Membrane</location>
        <topology evidence="1">Multi-pass membrane protein</topology>
    </subcellularLocation>
</comment>
<accession>A0A6J7SM46</accession>
<evidence type="ECO:0000259" key="8">
    <source>
        <dbReference type="PROSITE" id="PS50893"/>
    </source>
</evidence>
<evidence type="ECO:0000313" key="10">
    <source>
        <dbReference type="EMBL" id="CAB5042111.1"/>
    </source>
</evidence>
<evidence type="ECO:0000256" key="5">
    <source>
        <dbReference type="ARBA" id="ARBA00022989"/>
    </source>
</evidence>
<reference evidence="10" key="1">
    <citation type="submission" date="2020-05" db="EMBL/GenBank/DDBJ databases">
        <authorList>
            <person name="Chiriac C."/>
            <person name="Salcher M."/>
            <person name="Ghai R."/>
            <person name="Kavagutti S V."/>
        </authorList>
    </citation>
    <scope>NUCLEOTIDE SEQUENCE</scope>
</reference>
<dbReference type="GO" id="GO:0005524">
    <property type="term" value="F:ATP binding"/>
    <property type="evidence" value="ECO:0007669"/>
    <property type="project" value="UniProtKB-KW"/>
</dbReference>
<feature type="transmembrane region" description="Helical" evidence="7">
    <location>
        <begin position="6"/>
        <end position="25"/>
    </location>
</feature>